<dbReference type="GO" id="GO:0000976">
    <property type="term" value="F:transcription cis-regulatory region binding"/>
    <property type="evidence" value="ECO:0007669"/>
    <property type="project" value="TreeGrafter"/>
</dbReference>
<accession>A0AAC9Z5S8</accession>
<dbReference type="InterPro" id="IPR050109">
    <property type="entry name" value="HTH-type_TetR-like_transc_reg"/>
</dbReference>
<reference evidence="6 7" key="1">
    <citation type="journal article" date="2017" name="Front. Microbiol.">
        <title>Phaeobacter piscinae sp. nov., a species of the Roseobacter group and potential aquaculture probiont.</title>
        <authorList>
            <person name="Sonnenschein E.C."/>
            <person name="Phippen C.B.W."/>
            <person name="Nielsen K.F."/>
            <person name="Mateiu R.V."/>
            <person name="Melchiorsen J."/>
            <person name="Gram L."/>
            <person name="Overmann J."/>
            <person name="Freese H.M."/>
        </authorList>
    </citation>
    <scope>NUCLEOTIDE SEQUENCE [LARGE SCALE GENOMIC DNA]</scope>
    <source>
        <strain evidence="6 7">P63</strain>
    </source>
</reference>
<dbReference type="AlphaFoldDB" id="A0AAC9Z5S8"/>
<dbReference type="FunFam" id="1.10.10.60:FF:000141">
    <property type="entry name" value="TetR family transcriptional regulator"/>
    <property type="match status" value="1"/>
</dbReference>
<dbReference type="PROSITE" id="PS01081">
    <property type="entry name" value="HTH_TETR_1"/>
    <property type="match status" value="1"/>
</dbReference>
<gene>
    <name evidence="6" type="ORF">PhaeoP63_00089</name>
</gene>
<dbReference type="InterPro" id="IPR001647">
    <property type="entry name" value="HTH_TetR"/>
</dbReference>
<dbReference type="PROSITE" id="PS50977">
    <property type="entry name" value="HTH_TETR_2"/>
    <property type="match status" value="1"/>
</dbReference>
<dbReference type="InterPro" id="IPR009057">
    <property type="entry name" value="Homeodomain-like_sf"/>
</dbReference>
<protein>
    <submittedName>
        <fullName evidence="6">Transcriptional regulator, TetR family</fullName>
    </submittedName>
</protein>
<evidence type="ECO:0000256" key="2">
    <source>
        <dbReference type="ARBA" id="ARBA00023125"/>
    </source>
</evidence>
<evidence type="ECO:0000313" key="7">
    <source>
        <dbReference type="Proteomes" id="UP000217545"/>
    </source>
</evidence>
<name>A0AAC9Z5S8_9RHOB</name>
<dbReference type="PRINTS" id="PR00455">
    <property type="entry name" value="HTHTETR"/>
</dbReference>
<dbReference type="Proteomes" id="UP000217545">
    <property type="component" value="Chromosome"/>
</dbReference>
<evidence type="ECO:0000256" key="1">
    <source>
        <dbReference type="ARBA" id="ARBA00023015"/>
    </source>
</evidence>
<dbReference type="PANTHER" id="PTHR30055:SF146">
    <property type="entry name" value="HTH-TYPE TRANSCRIPTIONAL DUAL REGULATOR CECR"/>
    <property type="match status" value="1"/>
</dbReference>
<evidence type="ECO:0000256" key="3">
    <source>
        <dbReference type="ARBA" id="ARBA00023163"/>
    </source>
</evidence>
<dbReference type="InterPro" id="IPR023772">
    <property type="entry name" value="DNA-bd_HTH_TetR-type_CS"/>
</dbReference>
<dbReference type="InterPro" id="IPR039536">
    <property type="entry name" value="TetR_C_Proteobacteria"/>
</dbReference>
<dbReference type="Gene3D" id="1.10.357.10">
    <property type="entry name" value="Tetracycline Repressor, domain 2"/>
    <property type="match status" value="1"/>
</dbReference>
<dbReference type="Pfam" id="PF00440">
    <property type="entry name" value="TetR_N"/>
    <property type="match status" value="1"/>
</dbReference>
<evidence type="ECO:0000256" key="4">
    <source>
        <dbReference type="PROSITE-ProRule" id="PRU00335"/>
    </source>
</evidence>
<dbReference type="Gene3D" id="1.10.10.60">
    <property type="entry name" value="Homeodomain-like"/>
    <property type="match status" value="1"/>
</dbReference>
<dbReference type="InterPro" id="IPR036271">
    <property type="entry name" value="Tet_transcr_reg_TetR-rel_C_sf"/>
</dbReference>
<feature type="domain" description="HTH tetR-type" evidence="5">
    <location>
        <begin position="40"/>
        <end position="100"/>
    </location>
</feature>
<keyword evidence="3" id="KW-0804">Transcription</keyword>
<dbReference type="SUPFAM" id="SSF46689">
    <property type="entry name" value="Homeodomain-like"/>
    <property type="match status" value="1"/>
</dbReference>
<dbReference type="Pfam" id="PF14246">
    <property type="entry name" value="TetR_C_7"/>
    <property type="match status" value="1"/>
</dbReference>
<evidence type="ECO:0000313" key="6">
    <source>
        <dbReference type="EMBL" id="ATF04208.1"/>
    </source>
</evidence>
<proteinExistence type="predicted"/>
<organism evidence="6 7">
    <name type="scientific">Phaeobacter gallaeciensis</name>
    <dbReference type="NCBI Taxonomy" id="60890"/>
    <lineage>
        <taxon>Bacteria</taxon>
        <taxon>Pseudomonadati</taxon>
        <taxon>Pseudomonadota</taxon>
        <taxon>Alphaproteobacteria</taxon>
        <taxon>Rhodobacterales</taxon>
        <taxon>Roseobacteraceae</taxon>
        <taxon>Phaeobacter</taxon>
    </lineage>
</organism>
<keyword evidence="2 4" id="KW-0238">DNA-binding</keyword>
<dbReference type="EMBL" id="CP010784">
    <property type="protein sequence ID" value="ATF04208.1"/>
    <property type="molecule type" value="Genomic_DNA"/>
</dbReference>
<evidence type="ECO:0000259" key="5">
    <source>
        <dbReference type="PROSITE" id="PS50977"/>
    </source>
</evidence>
<dbReference type="SUPFAM" id="SSF48498">
    <property type="entry name" value="Tetracyclin repressor-like, C-terminal domain"/>
    <property type="match status" value="1"/>
</dbReference>
<sequence>MLDLICECVDLAPDLRHIRSRATPQQRVWMNQPAAIPRKGRKYDQVLQGARDVFMAHGFEGASVDDIARKAGVSKATLYSYFPDKRLLFMEVARHGCARQADTAVTIASGCCDPETALREAGHHILSVILSEFGVKMFRICVAEADRFPDLGRRFYESGPATIRAQLREYLAEATSRRQLRIDDLDLAADQFAELCRADMFLRLLFNIEAEIGPQERERVVDAAITTFLARYGVPAATEETTR</sequence>
<feature type="DNA-binding region" description="H-T-H motif" evidence="4">
    <location>
        <begin position="63"/>
        <end position="82"/>
    </location>
</feature>
<dbReference type="GO" id="GO:0003700">
    <property type="term" value="F:DNA-binding transcription factor activity"/>
    <property type="evidence" value="ECO:0007669"/>
    <property type="project" value="TreeGrafter"/>
</dbReference>
<dbReference type="PANTHER" id="PTHR30055">
    <property type="entry name" value="HTH-TYPE TRANSCRIPTIONAL REGULATOR RUTR"/>
    <property type="match status" value="1"/>
</dbReference>
<keyword evidence="1" id="KW-0805">Transcription regulation</keyword>